<dbReference type="Proteomes" id="UP000042527">
    <property type="component" value="Unassembled WGS sequence"/>
</dbReference>
<organism evidence="2 3">
    <name type="scientific">Treponema phagedenis</name>
    <dbReference type="NCBI Taxonomy" id="162"/>
    <lineage>
        <taxon>Bacteria</taxon>
        <taxon>Pseudomonadati</taxon>
        <taxon>Spirochaetota</taxon>
        <taxon>Spirochaetia</taxon>
        <taxon>Spirochaetales</taxon>
        <taxon>Treponemataceae</taxon>
        <taxon>Treponema</taxon>
    </lineage>
</organism>
<protein>
    <recommendedName>
        <fullName evidence="1">Helix-turn-helix type 11 domain-containing protein</fullName>
    </recommendedName>
</protein>
<dbReference type="RefSeq" id="WP_238570024.1">
    <property type="nucleotide sequence ID" value="NZ_CP027018.1"/>
</dbReference>
<evidence type="ECO:0000259" key="1">
    <source>
        <dbReference type="Pfam" id="PF08279"/>
    </source>
</evidence>
<name>A0A0B7GSH0_TREPH</name>
<gene>
    <name evidence="2" type="ORF">TPHV1_20081</name>
</gene>
<evidence type="ECO:0000313" key="2">
    <source>
        <dbReference type="EMBL" id="CEM61544.1"/>
    </source>
</evidence>
<dbReference type="InterPro" id="IPR036388">
    <property type="entry name" value="WH-like_DNA-bd_sf"/>
</dbReference>
<dbReference type="InterPro" id="IPR036390">
    <property type="entry name" value="WH_DNA-bd_sf"/>
</dbReference>
<dbReference type="GeneID" id="71771289"/>
<dbReference type="Pfam" id="PF08279">
    <property type="entry name" value="HTH_11"/>
    <property type="match status" value="1"/>
</dbReference>
<sequence>MNMNKKEGKVQFWRLLKIDELIRGKKYPTAKSLAKEFEVSTRTIERDIEFLRDMYNAPISYDYSKRGYKYTSDSFF</sequence>
<dbReference type="SUPFAM" id="SSF46785">
    <property type="entry name" value="Winged helix' DNA-binding domain"/>
    <property type="match status" value="1"/>
</dbReference>
<dbReference type="InterPro" id="IPR013196">
    <property type="entry name" value="HTH_11"/>
</dbReference>
<accession>A0A0B7GSH0</accession>
<reference evidence="3" key="1">
    <citation type="submission" date="2015-01" db="EMBL/GenBank/DDBJ databases">
        <authorList>
            <person name="Manzoor Shahid"/>
            <person name="Zubair Saima"/>
        </authorList>
    </citation>
    <scope>NUCLEOTIDE SEQUENCE [LARGE SCALE GENOMIC DNA]</scope>
    <source>
        <strain evidence="3">V1</strain>
    </source>
</reference>
<dbReference type="AlphaFoldDB" id="A0A0B7GSH0"/>
<keyword evidence="3" id="KW-1185">Reference proteome</keyword>
<feature type="domain" description="Helix-turn-helix type 11" evidence="1">
    <location>
        <begin position="14"/>
        <end position="68"/>
    </location>
</feature>
<dbReference type="EMBL" id="CDNC01000012">
    <property type="protein sequence ID" value="CEM61544.1"/>
    <property type="molecule type" value="Genomic_DNA"/>
</dbReference>
<evidence type="ECO:0000313" key="3">
    <source>
        <dbReference type="Proteomes" id="UP000042527"/>
    </source>
</evidence>
<proteinExistence type="predicted"/>
<dbReference type="Gene3D" id="1.10.10.10">
    <property type="entry name" value="Winged helix-like DNA-binding domain superfamily/Winged helix DNA-binding domain"/>
    <property type="match status" value="1"/>
</dbReference>